<dbReference type="SMART" id="SM00849">
    <property type="entry name" value="Lactamase_B"/>
    <property type="match status" value="1"/>
</dbReference>
<reference evidence="3 4" key="1">
    <citation type="submission" date="2018-05" db="EMBL/GenBank/DDBJ databases">
        <title>Brachybacterium sp. M1HQ-2T, whole genome shotgun sequence.</title>
        <authorList>
            <person name="Tuo L."/>
        </authorList>
    </citation>
    <scope>NUCLEOTIDE SEQUENCE [LARGE SCALE GENOMIC DNA]</scope>
    <source>
        <strain evidence="3 4">M1HQ-2</strain>
    </source>
</reference>
<proteinExistence type="predicted"/>
<comment type="caution">
    <text evidence="3">The sequence shown here is derived from an EMBL/GenBank/DDBJ whole genome shotgun (WGS) entry which is preliminary data.</text>
</comment>
<dbReference type="Gene3D" id="3.60.15.10">
    <property type="entry name" value="Ribonuclease Z/Hydroxyacylglutathione hydrolase-like"/>
    <property type="match status" value="1"/>
</dbReference>
<evidence type="ECO:0000256" key="1">
    <source>
        <dbReference type="SAM" id="MobiDB-lite"/>
    </source>
</evidence>
<organism evidence="3 4">
    <name type="scientific">Brachybacterium endophyticum</name>
    <dbReference type="NCBI Taxonomy" id="2182385"/>
    <lineage>
        <taxon>Bacteria</taxon>
        <taxon>Bacillati</taxon>
        <taxon>Actinomycetota</taxon>
        <taxon>Actinomycetes</taxon>
        <taxon>Micrococcales</taxon>
        <taxon>Dermabacteraceae</taxon>
        <taxon>Brachybacterium</taxon>
    </lineage>
</organism>
<gene>
    <name evidence="3" type="ORF">DEO23_06775</name>
</gene>
<sequence>MGAAAPQVHQGRAREVRAARRLRLAGSDPGRLRHSRRSRASGVTGATRTEDGAVLTRRSSRRIDALQEVADGVFFSRGRGSNWVLLRDGRELTLIDAGYPADAAQVAGDVRSLAGGIAGLRAVLLTHGHIDHVGALPGLLRHRAVPVHAHPAEIPHLHGEVHDQAGPLDVLRNLTLPHMPSWLAMVLRSGGTTPVHLTGATALPTTGMLDLPGAPEPVLVAGHTRGHAAYLLREPGVLVTGDALVTGHPLSRLHGPQMLPEFFAHDPQQALEQLEVLTTLPAELILPGHGPAWRGSPRAAVEIVRQRS</sequence>
<dbReference type="InterPro" id="IPR036866">
    <property type="entry name" value="RibonucZ/Hydroxyglut_hydro"/>
</dbReference>
<dbReference type="GO" id="GO:0016787">
    <property type="term" value="F:hydrolase activity"/>
    <property type="evidence" value="ECO:0007669"/>
    <property type="project" value="UniProtKB-KW"/>
</dbReference>
<keyword evidence="4" id="KW-1185">Reference proteome</keyword>
<dbReference type="Proteomes" id="UP000245590">
    <property type="component" value="Unassembled WGS sequence"/>
</dbReference>
<evidence type="ECO:0000313" key="4">
    <source>
        <dbReference type="Proteomes" id="UP000245590"/>
    </source>
</evidence>
<evidence type="ECO:0000313" key="3">
    <source>
        <dbReference type="EMBL" id="PWH06640.1"/>
    </source>
</evidence>
<dbReference type="AlphaFoldDB" id="A0A2U2RL99"/>
<accession>A0A2U2RL99</accession>
<feature type="region of interest" description="Disordered" evidence="1">
    <location>
        <begin position="24"/>
        <end position="53"/>
    </location>
</feature>
<feature type="domain" description="Metallo-beta-lactamase" evidence="2">
    <location>
        <begin position="80"/>
        <end position="289"/>
    </location>
</feature>
<dbReference type="InterPro" id="IPR001279">
    <property type="entry name" value="Metallo-B-lactamas"/>
</dbReference>
<name>A0A2U2RL99_9MICO</name>
<evidence type="ECO:0000259" key="2">
    <source>
        <dbReference type="SMART" id="SM00849"/>
    </source>
</evidence>
<dbReference type="InterPro" id="IPR050855">
    <property type="entry name" value="NDM-1-like"/>
</dbReference>
<keyword evidence="3" id="KW-0378">Hydrolase</keyword>
<dbReference type="SUPFAM" id="SSF56281">
    <property type="entry name" value="Metallo-hydrolase/oxidoreductase"/>
    <property type="match status" value="1"/>
</dbReference>
<dbReference type="Pfam" id="PF00753">
    <property type="entry name" value="Lactamase_B"/>
    <property type="match status" value="1"/>
</dbReference>
<dbReference type="OrthoDB" id="2971563at2"/>
<protein>
    <submittedName>
        <fullName evidence="3">MBL fold metallo-hydrolase</fullName>
    </submittedName>
</protein>
<dbReference type="PANTHER" id="PTHR42951">
    <property type="entry name" value="METALLO-BETA-LACTAMASE DOMAIN-CONTAINING"/>
    <property type="match status" value="1"/>
</dbReference>
<dbReference type="PANTHER" id="PTHR42951:SF14">
    <property type="entry name" value="METALLO-BETA-LACTAMASE SUPERFAMILY PROTEIN"/>
    <property type="match status" value="1"/>
</dbReference>
<dbReference type="EMBL" id="QFKX01000002">
    <property type="protein sequence ID" value="PWH06640.1"/>
    <property type="molecule type" value="Genomic_DNA"/>
</dbReference>
<dbReference type="CDD" id="cd07721">
    <property type="entry name" value="yflN-like_MBL-fold"/>
    <property type="match status" value="1"/>
</dbReference>